<proteinExistence type="predicted"/>
<dbReference type="EMBL" id="AAOJ01000006">
    <property type="protein sequence ID" value="EAS63481.1"/>
    <property type="molecule type" value="Genomic_DNA"/>
</dbReference>
<dbReference type="Proteomes" id="UP000001603">
    <property type="component" value="Unassembled WGS sequence"/>
</dbReference>
<gene>
    <name evidence="1" type="ORF">VAS14_08415</name>
</gene>
<dbReference type="AlphaFoldDB" id="Q1ZN57"/>
<protein>
    <submittedName>
        <fullName evidence="1">Uncharacterized protein</fullName>
    </submittedName>
</protein>
<organism evidence="1 2">
    <name type="scientific">Photobacterium angustum (strain S14 / CCUG 15956)</name>
    <name type="common">Vibrio sp. (strain S14 / CCUG 15956)</name>
    <dbReference type="NCBI Taxonomy" id="314292"/>
    <lineage>
        <taxon>Bacteria</taxon>
        <taxon>Pseudomonadati</taxon>
        <taxon>Pseudomonadota</taxon>
        <taxon>Gammaproteobacteria</taxon>
        <taxon>Vibrionales</taxon>
        <taxon>Vibrionaceae</taxon>
        <taxon>Photobacterium</taxon>
    </lineage>
</organism>
<accession>Q1ZN57</accession>
<evidence type="ECO:0000313" key="2">
    <source>
        <dbReference type="Proteomes" id="UP000001603"/>
    </source>
</evidence>
<evidence type="ECO:0000313" key="1">
    <source>
        <dbReference type="EMBL" id="EAS63481.1"/>
    </source>
</evidence>
<name>Q1ZN57_PHOAS</name>
<comment type="caution">
    <text evidence="1">The sequence shown here is derived from an EMBL/GenBank/DDBJ whole genome shotgun (WGS) entry which is preliminary data.</text>
</comment>
<sequence>MNIDNLNRVINIKSPMLALGFLLDDITND</sequence>
<dbReference type="HOGENOM" id="CLU_3409890_0_0_6"/>
<reference evidence="1 2" key="1">
    <citation type="journal article" date="2009" name="Proc. Natl. Acad. Sci. U.S.A.">
        <title>The genomic basis of trophic strategy in marine bacteria.</title>
        <authorList>
            <person name="Lauro F.M."/>
            <person name="McDougald D."/>
            <person name="Thomas T."/>
            <person name="Williams T.J."/>
            <person name="Egan S."/>
            <person name="Rice S."/>
            <person name="DeMaere M.Z."/>
            <person name="Ting L."/>
            <person name="Ertan H."/>
            <person name="Johnson J."/>
            <person name="Ferriera S."/>
            <person name="Lapidus A."/>
            <person name="Anderson I."/>
            <person name="Kyrpides N."/>
            <person name="Munk A.C."/>
            <person name="Detter C."/>
            <person name="Han C.S."/>
            <person name="Brown M.V."/>
            <person name="Robb F.T."/>
            <person name="Kjelleberg S."/>
            <person name="Cavicchioli R."/>
        </authorList>
    </citation>
    <scope>NUCLEOTIDE SEQUENCE [LARGE SCALE GENOMIC DNA]</scope>
    <source>
        <strain evidence="1 2">S14</strain>
    </source>
</reference>